<dbReference type="CDD" id="cd21155">
    <property type="entry name" value="PUA_MCTS-1-like"/>
    <property type="match status" value="1"/>
</dbReference>
<reference evidence="10 11" key="1">
    <citation type="journal article" date="2018" name="Nat. Microbiol.">
        <title>Leveraging single-cell genomics to expand the fungal tree of life.</title>
        <authorList>
            <person name="Ahrendt S.R."/>
            <person name="Quandt C.A."/>
            <person name="Ciobanu D."/>
            <person name="Clum A."/>
            <person name="Salamov A."/>
            <person name="Andreopoulos B."/>
            <person name="Cheng J.F."/>
            <person name="Woyke T."/>
            <person name="Pelin A."/>
            <person name="Henrissat B."/>
            <person name="Reynolds N.K."/>
            <person name="Benny G.L."/>
            <person name="Smith M.E."/>
            <person name="James T.Y."/>
            <person name="Grigoriev I.V."/>
        </authorList>
    </citation>
    <scope>NUCLEOTIDE SEQUENCE [LARGE SCALE GENOMIC DNA]</scope>
    <source>
        <strain evidence="10 11">ATCC 52028</strain>
    </source>
</reference>
<dbReference type="GO" id="GO:0001731">
    <property type="term" value="P:formation of translation preinitiation complex"/>
    <property type="evidence" value="ECO:0007669"/>
    <property type="project" value="TreeGrafter"/>
</dbReference>
<evidence type="ECO:0000313" key="10">
    <source>
        <dbReference type="Proteomes" id="UP000268535"/>
    </source>
</evidence>
<dbReference type="OrthoDB" id="10249667at2759"/>
<keyword evidence="2 6" id="KW-0963">Cytoplasm</keyword>
<feature type="domain" description="PUA" evidence="7">
    <location>
        <begin position="93"/>
        <end position="172"/>
    </location>
</feature>
<dbReference type="PIRSF" id="PIRSF005067">
    <property type="entry name" value="Tma_RNA-bind_prd"/>
    <property type="match status" value="1"/>
</dbReference>
<dbReference type="CDD" id="cd11609">
    <property type="entry name" value="MCT1_N"/>
    <property type="match status" value="1"/>
</dbReference>
<gene>
    <name evidence="8" type="ORF">CAUPRSCDRAFT_9798</name>
    <name evidence="9" type="ORF">CXG81DRAFT_20916</name>
</gene>
<evidence type="ECO:0000259" key="7">
    <source>
        <dbReference type="SMART" id="SM00359"/>
    </source>
</evidence>
<evidence type="ECO:0000313" key="9">
    <source>
        <dbReference type="EMBL" id="RKO98940.1"/>
    </source>
</evidence>
<dbReference type="Proteomes" id="UP000268535">
    <property type="component" value="Unassembled WGS sequence"/>
</dbReference>
<dbReference type="NCBIfam" id="TIGR00451">
    <property type="entry name" value="unchar_dom_2"/>
    <property type="match status" value="1"/>
</dbReference>
<dbReference type="Pfam" id="PF17832">
    <property type="entry name" value="Pre-PUA"/>
    <property type="match status" value="1"/>
</dbReference>
<dbReference type="FunFam" id="3.10.400.20:FF:000001">
    <property type="entry name" value="Malignant T-cell-amplified sequence 1"/>
    <property type="match status" value="1"/>
</dbReference>
<dbReference type="InterPro" id="IPR004521">
    <property type="entry name" value="Uncharacterised_CHP00451"/>
</dbReference>
<dbReference type="GO" id="GO:0005737">
    <property type="term" value="C:cytoplasm"/>
    <property type="evidence" value="ECO:0007669"/>
    <property type="project" value="UniProtKB-SubCell"/>
</dbReference>
<dbReference type="InterPro" id="IPR002478">
    <property type="entry name" value="PUA"/>
</dbReference>
<protein>
    <recommendedName>
        <fullName evidence="5 6">Translation machinery-associated protein 20</fullName>
    </recommendedName>
</protein>
<keyword evidence="11" id="KW-1185">Reference proteome</keyword>
<proteinExistence type="inferred from homology"/>
<evidence type="ECO:0000256" key="6">
    <source>
        <dbReference type="PIRNR" id="PIRNR005067"/>
    </source>
</evidence>
<evidence type="ECO:0000256" key="3">
    <source>
        <dbReference type="ARBA" id="ARBA00060251"/>
    </source>
</evidence>
<evidence type="ECO:0000313" key="8">
    <source>
        <dbReference type="EMBL" id="RKO97709.1"/>
    </source>
</evidence>
<dbReference type="Pfam" id="PF01472">
    <property type="entry name" value="PUA"/>
    <property type="match status" value="1"/>
</dbReference>
<reference evidence="8" key="3">
    <citation type="submission" date="2018-08" db="EMBL/GenBank/DDBJ databases">
        <title>Leveraging single-cell genomics to expand the Fungal Tree of Life.</title>
        <authorList>
            <consortium name="DOE Joint Genome Institute"/>
            <person name="Ahrendt S.R."/>
            <person name="Quandt C.A."/>
            <person name="Ciobanu D."/>
            <person name="Clum A."/>
            <person name="Salamov A."/>
            <person name="Andreopoulos B."/>
            <person name="Cheng J.-F."/>
            <person name="Woyke T."/>
            <person name="Pelin A."/>
            <person name="Henrissat B."/>
            <person name="Reynolds N."/>
            <person name="Benny G.L."/>
            <person name="Smith M.E."/>
            <person name="James T.Y."/>
            <person name="Grigoriev I.V."/>
        </authorList>
    </citation>
    <scope>NUCLEOTIDE SEQUENCE</scope>
    <source>
        <strain evidence="8">ATCC 52028</strain>
    </source>
</reference>
<dbReference type="AlphaFoldDB" id="A0A4P9WWD7"/>
<evidence type="ECO:0000256" key="5">
    <source>
        <dbReference type="ARBA" id="ARBA00070056"/>
    </source>
</evidence>
<evidence type="ECO:0000256" key="2">
    <source>
        <dbReference type="ARBA" id="ARBA00022490"/>
    </source>
</evidence>
<dbReference type="STRING" id="1555241.A0A4P9WWD7"/>
<reference evidence="9" key="2">
    <citation type="submission" date="2018-04" db="EMBL/GenBank/DDBJ databases">
        <title>Leveraging single-cell genomics to expand the Fungal Tree of Life.</title>
        <authorList>
            <consortium name="DOE Joint Genome Institute"/>
            <person name="Ahrendt S.R."/>
            <person name="Quandt C.A."/>
            <person name="Ciobanu D."/>
            <person name="Clum A."/>
            <person name="Salamov A."/>
            <person name="Andreopoulos B."/>
            <person name="Cheng J.-F."/>
            <person name="Woyke T."/>
            <person name="Pelin A."/>
            <person name="Henrissat B."/>
            <person name="Benny G.L."/>
            <person name="Smith M.E."/>
            <person name="James T.Y."/>
            <person name="Grigoriev I.V."/>
        </authorList>
    </citation>
    <scope>NUCLEOTIDE SEQUENCE</scope>
    <source>
        <strain evidence="9">ATCC 52028</strain>
    </source>
</reference>
<dbReference type="PROSITE" id="PS50890">
    <property type="entry name" value="PUA"/>
    <property type="match status" value="1"/>
</dbReference>
<dbReference type="GO" id="GO:0003723">
    <property type="term" value="F:RNA binding"/>
    <property type="evidence" value="ECO:0007669"/>
    <property type="project" value="InterPro"/>
</dbReference>
<dbReference type="PANTHER" id="PTHR22798">
    <property type="entry name" value="MCT-1 PROTEIN"/>
    <property type="match status" value="1"/>
</dbReference>
<dbReference type="Gene3D" id="3.10.400.20">
    <property type="match status" value="1"/>
</dbReference>
<evidence type="ECO:0000256" key="4">
    <source>
        <dbReference type="ARBA" id="ARBA00061046"/>
    </source>
</evidence>
<evidence type="ECO:0000313" key="11">
    <source>
        <dbReference type="Proteomes" id="UP000274922"/>
    </source>
</evidence>
<dbReference type="Proteomes" id="UP000274922">
    <property type="component" value="Unassembled WGS sequence"/>
</dbReference>
<comment type="similarity">
    <text evidence="4 6">Belongs to the TMA20 family.</text>
</comment>
<organism evidence="8 10">
    <name type="scientific">Caulochytrium protostelioides</name>
    <dbReference type="NCBI Taxonomy" id="1555241"/>
    <lineage>
        <taxon>Eukaryota</taxon>
        <taxon>Fungi</taxon>
        <taxon>Fungi incertae sedis</taxon>
        <taxon>Chytridiomycota</taxon>
        <taxon>Chytridiomycota incertae sedis</taxon>
        <taxon>Chytridiomycetes</taxon>
        <taxon>Caulochytriales</taxon>
        <taxon>Caulochytriaceae</taxon>
        <taxon>Caulochytrium</taxon>
    </lineage>
</organism>
<dbReference type="PANTHER" id="PTHR22798:SF0">
    <property type="entry name" value="MALIGNANT T-CELL-AMPLIFIED SEQUENCE 1"/>
    <property type="match status" value="1"/>
</dbReference>
<dbReference type="EMBL" id="ML009187">
    <property type="protein sequence ID" value="RKO97709.1"/>
    <property type="molecule type" value="Genomic_DNA"/>
</dbReference>
<accession>A0A4P9WWD7</accession>
<comment type="subcellular location">
    <subcellularLocation>
        <location evidence="1 6">Cytoplasm</location>
    </subcellularLocation>
</comment>
<evidence type="ECO:0000256" key="1">
    <source>
        <dbReference type="ARBA" id="ARBA00004496"/>
    </source>
</evidence>
<name>A0A4P9WWD7_9FUNG</name>
<dbReference type="SMART" id="SM00359">
    <property type="entry name" value="PUA"/>
    <property type="match status" value="1"/>
</dbReference>
<dbReference type="InterPro" id="IPR041366">
    <property type="entry name" value="Pre-PUA"/>
</dbReference>
<sequence length="195" mass="21206">MFKKFAPKEEISSQAKTKSSVQRAIRAKLLEQYPALNPYADVILPKKAPMVLIKCKDNISMIMMNDTYLFFQTFDGPYYPTLQLLHKYPDIMPKVQVDKGAIKFVMAGANIMCPGLTSPGASLDAGIPKGTPVAVMAEGKEHAVAIGLMMMSSDEIMKLRKGVGIEPVTYLGDGLYKVCAEAALSALAHAESDSE</sequence>
<comment type="function">
    <text evidence="3 6">Involved in translation.</text>
</comment>
<dbReference type="InterPro" id="IPR016437">
    <property type="entry name" value="MCT-1/Tma20"/>
</dbReference>
<dbReference type="InterPro" id="IPR015947">
    <property type="entry name" value="PUA-like_sf"/>
</dbReference>
<dbReference type="SUPFAM" id="SSF88697">
    <property type="entry name" value="PUA domain-like"/>
    <property type="match status" value="1"/>
</dbReference>
<dbReference type="EMBL" id="ML014340">
    <property type="protein sequence ID" value="RKO98940.1"/>
    <property type="molecule type" value="Genomic_DNA"/>
</dbReference>